<evidence type="ECO:0000256" key="2">
    <source>
        <dbReference type="SAM" id="MobiDB-lite"/>
    </source>
</evidence>
<sequence>MDLVGTIGDAPSQLWMFVSLRRKIGCDQTRPSCKKCATHGITCPGYRSETDRPLNVVIYQAAGAARPAERSQVRTVKRVPPPQLDRNASNESSTDSSSSWITDSTESVRREFNNMTVAIPSPTLPPAVSLASQNRLQLVSMAMSKLLPCNTVTVVPLDLMDISHFYFTEIKQPALVTAIDTLALVQIGSAYKDPTLLMQARRLYGQSLRQLMQSISRMQPGESWNDQIASAVLITALCGSFDALHQSANYIMHGSGLEKLLQMRGPEPLKDSTEAMLFLHARAVLTYHSSSLQKRTFLADAEWIAVSLSAPQRDLAWEVQDVGVRLPGILEKTHLGIEQKDPLKLFAAACELGTFLQELDKFNEQVAYGRTDDKLCGLDEYPAVSSWLNGDMTFPQVFTLPDWRFVEVLGAWLLYKAFALEMLISMLQAAAAITGMPASLDDMEQDLDSIMTDICRVLPALIGKNGSFLGMIGASPILRLAIVYFEKRSRPAELAWCLKMAAGINGEGVAFAGGELW</sequence>
<feature type="domain" description="Zn(2)-C6 fungal-type" evidence="3">
    <location>
        <begin position="21"/>
        <end position="52"/>
    </location>
</feature>
<dbReference type="GO" id="GO:0008270">
    <property type="term" value="F:zinc ion binding"/>
    <property type="evidence" value="ECO:0007669"/>
    <property type="project" value="InterPro"/>
</dbReference>
<feature type="region of interest" description="Disordered" evidence="2">
    <location>
        <begin position="69"/>
        <end position="104"/>
    </location>
</feature>
<dbReference type="InParanoid" id="A0A1V8TS67"/>
<comment type="caution">
    <text evidence="4">The sequence shown here is derived from an EMBL/GenBank/DDBJ whole genome shotgun (WGS) entry which is preliminary data.</text>
</comment>
<proteinExistence type="predicted"/>
<keyword evidence="1" id="KW-0539">Nucleus</keyword>
<dbReference type="AlphaFoldDB" id="A0A1V8TS67"/>
<organism evidence="4 5">
    <name type="scientific">Cryoendolithus antarcticus</name>
    <dbReference type="NCBI Taxonomy" id="1507870"/>
    <lineage>
        <taxon>Eukaryota</taxon>
        <taxon>Fungi</taxon>
        <taxon>Dikarya</taxon>
        <taxon>Ascomycota</taxon>
        <taxon>Pezizomycotina</taxon>
        <taxon>Dothideomycetes</taxon>
        <taxon>Dothideomycetidae</taxon>
        <taxon>Cladosporiales</taxon>
        <taxon>Cladosporiaceae</taxon>
        <taxon>Cryoendolithus</taxon>
    </lineage>
</organism>
<keyword evidence="5" id="KW-1185">Reference proteome</keyword>
<dbReference type="PANTHER" id="PTHR38791:SF11">
    <property type="entry name" value="ZN(II)2CYS6 TRANSCRIPTION FACTOR (EUROFUNG)"/>
    <property type="match status" value="1"/>
</dbReference>
<evidence type="ECO:0000259" key="3">
    <source>
        <dbReference type="Pfam" id="PF00172"/>
    </source>
</evidence>
<dbReference type="Gene3D" id="4.10.240.10">
    <property type="entry name" value="Zn(2)-C6 fungal-type DNA-binding domain"/>
    <property type="match status" value="1"/>
</dbReference>
<dbReference type="GO" id="GO:0000981">
    <property type="term" value="F:DNA-binding transcription factor activity, RNA polymerase II-specific"/>
    <property type="evidence" value="ECO:0007669"/>
    <property type="project" value="InterPro"/>
</dbReference>
<reference evidence="5" key="1">
    <citation type="submission" date="2017-03" db="EMBL/GenBank/DDBJ databases">
        <title>Genomes of endolithic fungi from Antarctica.</title>
        <authorList>
            <person name="Coleine C."/>
            <person name="Masonjones S."/>
            <person name="Stajich J.E."/>
        </authorList>
    </citation>
    <scope>NUCLEOTIDE SEQUENCE [LARGE SCALE GENOMIC DNA]</scope>
    <source>
        <strain evidence="5">CCFEE 5527</strain>
    </source>
</reference>
<dbReference type="OrthoDB" id="4491390at2759"/>
<dbReference type="CDD" id="cd00067">
    <property type="entry name" value="GAL4"/>
    <property type="match status" value="1"/>
</dbReference>
<dbReference type="STRING" id="1507870.A0A1V8TS67"/>
<dbReference type="InterPro" id="IPR053175">
    <property type="entry name" value="DHMBA_Reg_Transcription_Factor"/>
</dbReference>
<dbReference type="PANTHER" id="PTHR38791">
    <property type="entry name" value="ZN(II)2CYS6 TRANSCRIPTION FACTOR (EUROFUNG)-RELATED-RELATED"/>
    <property type="match status" value="1"/>
</dbReference>
<feature type="compositionally biased region" description="Low complexity" evidence="2">
    <location>
        <begin position="89"/>
        <end position="104"/>
    </location>
</feature>
<evidence type="ECO:0000313" key="4">
    <source>
        <dbReference type="EMBL" id="OQO14168.1"/>
    </source>
</evidence>
<dbReference type="InterPro" id="IPR036864">
    <property type="entry name" value="Zn2-C6_fun-type_DNA-bd_sf"/>
</dbReference>
<accession>A0A1V8TS67</accession>
<dbReference type="Proteomes" id="UP000192596">
    <property type="component" value="Unassembled WGS sequence"/>
</dbReference>
<protein>
    <recommendedName>
        <fullName evidence="3">Zn(2)-C6 fungal-type domain-containing protein</fullName>
    </recommendedName>
</protein>
<evidence type="ECO:0000256" key="1">
    <source>
        <dbReference type="ARBA" id="ARBA00023242"/>
    </source>
</evidence>
<dbReference type="InterPro" id="IPR001138">
    <property type="entry name" value="Zn2Cys6_DnaBD"/>
</dbReference>
<gene>
    <name evidence="4" type="ORF">B0A48_01044</name>
</gene>
<evidence type="ECO:0000313" key="5">
    <source>
        <dbReference type="Proteomes" id="UP000192596"/>
    </source>
</evidence>
<name>A0A1V8TS67_9PEZI</name>
<dbReference type="Pfam" id="PF00172">
    <property type="entry name" value="Zn_clus"/>
    <property type="match status" value="1"/>
</dbReference>
<dbReference type="EMBL" id="NAJO01000002">
    <property type="protein sequence ID" value="OQO14168.1"/>
    <property type="molecule type" value="Genomic_DNA"/>
</dbReference>